<name>A0A372ITI5_9BACT</name>
<feature type="transmembrane region" description="Helical" evidence="6">
    <location>
        <begin position="34"/>
        <end position="54"/>
    </location>
</feature>
<evidence type="ECO:0000259" key="8">
    <source>
        <dbReference type="Pfam" id="PF12704"/>
    </source>
</evidence>
<feature type="transmembrane region" description="Helical" evidence="6">
    <location>
        <begin position="272"/>
        <end position="296"/>
    </location>
</feature>
<dbReference type="OrthoDB" id="100558at2"/>
<feature type="domain" description="ABC3 transporter permease C-terminal" evidence="7">
    <location>
        <begin position="740"/>
        <end position="853"/>
    </location>
</feature>
<evidence type="ECO:0000256" key="6">
    <source>
        <dbReference type="SAM" id="Phobius"/>
    </source>
</evidence>
<evidence type="ECO:0000256" key="4">
    <source>
        <dbReference type="ARBA" id="ARBA00022989"/>
    </source>
</evidence>
<evidence type="ECO:0000313" key="10">
    <source>
        <dbReference type="Proteomes" id="UP000264702"/>
    </source>
</evidence>
<keyword evidence="5 6" id="KW-0472">Membrane</keyword>
<evidence type="ECO:0000256" key="2">
    <source>
        <dbReference type="ARBA" id="ARBA00022475"/>
    </source>
</evidence>
<organism evidence="9 10">
    <name type="scientific">Paracidobacterium acidisoli</name>
    <dbReference type="NCBI Taxonomy" id="2303751"/>
    <lineage>
        <taxon>Bacteria</taxon>
        <taxon>Pseudomonadati</taxon>
        <taxon>Acidobacteriota</taxon>
        <taxon>Terriglobia</taxon>
        <taxon>Terriglobales</taxon>
        <taxon>Acidobacteriaceae</taxon>
        <taxon>Paracidobacterium</taxon>
    </lineage>
</organism>
<evidence type="ECO:0000313" key="9">
    <source>
        <dbReference type="EMBL" id="RFU17733.1"/>
    </source>
</evidence>
<evidence type="ECO:0000256" key="1">
    <source>
        <dbReference type="ARBA" id="ARBA00004651"/>
    </source>
</evidence>
<protein>
    <submittedName>
        <fullName evidence="9">ABC transporter permease</fullName>
    </submittedName>
</protein>
<feature type="transmembrane region" description="Helical" evidence="6">
    <location>
        <begin position="781"/>
        <end position="807"/>
    </location>
</feature>
<keyword evidence="3 6" id="KW-0812">Transmembrane</keyword>
<dbReference type="Pfam" id="PF12704">
    <property type="entry name" value="MacB_PCD"/>
    <property type="match status" value="1"/>
</dbReference>
<dbReference type="EMBL" id="QVQT01000002">
    <property type="protein sequence ID" value="RFU17733.1"/>
    <property type="molecule type" value="Genomic_DNA"/>
</dbReference>
<comment type="subcellular location">
    <subcellularLocation>
        <location evidence="1">Cell membrane</location>
        <topology evidence="1">Multi-pass membrane protein</topology>
    </subcellularLocation>
</comment>
<comment type="caution">
    <text evidence="9">The sequence shown here is derived from an EMBL/GenBank/DDBJ whole genome shotgun (WGS) entry which is preliminary data.</text>
</comment>
<keyword evidence="10" id="KW-1185">Reference proteome</keyword>
<dbReference type="InterPro" id="IPR038766">
    <property type="entry name" value="Membrane_comp_ABC_pdt"/>
</dbReference>
<feature type="transmembrane region" description="Helical" evidence="6">
    <location>
        <begin position="362"/>
        <end position="383"/>
    </location>
</feature>
<evidence type="ECO:0000256" key="3">
    <source>
        <dbReference type="ARBA" id="ARBA00022692"/>
    </source>
</evidence>
<evidence type="ECO:0000256" key="5">
    <source>
        <dbReference type="ARBA" id="ARBA00023136"/>
    </source>
</evidence>
<dbReference type="PANTHER" id="PTHR30287:SF1">
    <property type="entry name" value="INNER MEMBRANE PROTEIN"/>
    <property type="match status" value="1"/>
</dbReference>
<reference evidence="9 10" key="1">
    <citation type="submission" date="2018-08" db="EMBL/GenBank/DDBJ databases">
        <title>Acidipila sp. 4G-K13, an acidobacterium isolated from forest soil.</title>
        <authorList>
            <person name="Gao Z.-H."/>
            <person name="Qiu L.-H."/>
        </authorList>
    </citation>
    <scope>NUCLEOTIDE SEQUENCE [LARGE SCALE GENOMIC DNA]</scope>
    <source>
        <strain evidence="9 10">4G-K13</strain>
    </source>
</reference>
<feature type="transmembrane region" description="Helical" evidence="6">
    <location>
        <begin position="502"/>
        <end position="520"/>
    </location>
</feature>
<dbReference type="AlphaFoldDB" id="A0A372ITI5"/>
<dbReference type="PANTHER" id="PTHR30287">
    <property type="entry name" value="MEMBRANE COMPONENT OF PREDICTED ABC SUPERFAMILY METABOLITE UPTAKE TRANSPORTER"/>
    <property type="match status" value="1"/>
</dbReference>
<feature type="transmembrane region" description="Helical" evidence="6">
    <location>
        <begin position="420"/>
        <end position="439"/>
    </location>
</feature>
<evidence type="ECO:0000259" key="7">
    <source>
        <dbReference type="Pfam" id="PF02687"/>
    </source>
</evidence>
<sequence length="861" mass="92663">MSGRGISEDAKPALPWMTAARIAWRELHASKAKFVFVLLSVAVGVAALTGVRGFSESFRRTLLTQARSIMAADLSARMNQQATAQQMQQLQALQTHGVTTTAVTEMVSMASREGDPVPLLVSLKVVDPAMYPFYGAVVLSPAGDLRSVLTDATVVVDDNLLVRLQAKIGDRLKVGGKYFRIAAVIAREPDRINSGVGLGPRVMMTRGAVEETGLLQAGSRATERYLFRIDTTKASVADVRTDLEKILPEAQITDFRETSPALTEGIDRSTGLLSLICLVAMVLGVIGVAMAMHAHLQQRIEVLAIMKSIGARSSDILRIYLLQTLFLGVGGALIGVAIGAGVEYAFPSLLGSLVPVHTEIHLPVKVILAAVGTGVLTTLLFCLPPLLDVRRIRPVVVLRRVIESGEGQRSFVARVKERKLQIGAIVVIVAALGGIAAVLSDSMLVGKWFAVCLTALLVVILGLSALTLRGLRLFLARTRLYLHSAVRHGLANLYRPGNQSSAVLAALGTGVMLILSVFFMQSSVLAALREGAGPKTPNLFLVDIGSEELQGVEALLKKQPGLQGPPEMIPIISSRVVSIDGKSVESLELEHYPKRFLRSVPISWADAVPPGAKVVEGKWWQDASVSEVAVVNRVAQRLHLHAGSQVTFAVGEKEIPVRVAAIYKVDGEHAFARSEFVLASGLLRDQPTVWYGAVHVQRGTIPDFERAMFAAYPTVTVINIADIIDTVQGVIDQITIVIRFLAGFSILSGLVILASSVASTRFRRIREVVVLKTLGATRNRIAAVFSVEFLVLGLLAGGVGALFANLLSRILLHRMDVTFHTNWQGTLIAIPATALLAILTGWIASFRILGQKPLEVLREEN</sequence>
<feature type="domain" description="MacB-like periplasmic core" evidence="8">
    <location>
        <begin position="37"/>
        <end position="215"/>
    </location>
</feature>
<dbReference type="GO" id="GO:0005886">
    <property type="term" value="C:plasma membrane"/>
    <property type="evidence" value="ECO:0007669"/>
    <property type="project" value="UniProtKB-SubCell"/>
</dbReference>
<feature type="transmembrane region" description="Helical" evidence="6">
    <location>
        <begin position="827"/>
        <end position="849"/>
    </location>
</feature>
<accession>A0A372ITI5</accession>
<dbReference type="InterPro" id="IPR025857">
    <property type="entry name" value="MacB_PCD"/>
</dbReference>
<feature type="transmembrane region" description="Helical" evidence="6">
    <location>
        <begin position="445"/>
        <end position="468"/>
    </location>
</feature>
<dbReference type="Pfam" id="PF02687">
    <property type="entry name" value="FtsX"/>
    <property type="match status" value="2"/>
</dbReference>
<proteinExistence type="predicted"/>
<dbReference type="RefSeq" id="WP_117298481.1">
    <property type="nucleotide sequence ID" value="NZ_QVQT02000002.1"/>
</dbReference>
<keyword evidence="2" id="KW-1003">Cell membrane</keyword>
<dbReference type="InterPro" id="IPR003838">
    <property type="entry name" value="ABC3_permease_C"/>
</dbReference>
<feature type="transmembrane region" description="Helical" evidence="6">
    <location>
        <begin position="317"/>
        <end position="342"/>
    </location>
</feature>
<keyword evidence="4 6" id="KW-1133">Transmembrane helix</keyword>
<gene>
    <name evidence="9" type="ORF">D0Y96_06315</name>
</gene>
<feature type="transmembrane region" description="Helical" evidence="6">
    <location>
        <begin position="736"/>
        <end position="760"/>
    </location>
</feature>
<feature type="domain" description="ABC3 transporter permease C-terminal" evidence="7">
    <location>
        <begin position="276"/>
        <end position="393"/>
    </location>
</feature>
<dbReference type="Proteomes" id="UP000264702">
    <property type="component" value="Unassembled WGS sequence"/>
</dbReference>